<proteinExistence type="predicted"/>
<evidence type="ECO:0000313" key="1">
    <source>
        <dbReference type="EMBL" id="SVC58621.1"/>
    </source>
</evidence>
<protein>
    <submittedName>
        <fullName evidence="1">Uncharacterized protein</fullName>
    </submittedName>
</protein>
<accession>A0A382NGA9</accession>
<feature type="non-terminal residue" evidence="1">
    <location>
        <position position="23"/>
    </location>
</feature>
<name>A0A382NGA9_9ZZZZ</name>
<reference evidence="1" key="1">
    <citation type="submission" date="2018-05" db="EMBL/GenBank/DDBJ databases">
        <authorList>
            <person name="Lanie J.A."/>
            <person name="Ng W.-L."/>
            <person name="Kazmierczak K.M."/>
            <person name="Andrzejewski T.M."/>
            <person name="Davidsen T.M."/>
            <person name="Wayne K.J."/>
            <person name="Tettelin H."/>
            <person name="Glass J.I."/>
            <person name="Rusch D."/>
            <person name="Podicherti R."/>
            <person name="Tsui H.-C.T."/>
            <person name="Winkler M.E."/>
        </authorList>
    </citation>
    <scope>NUCLEOTIDE SEQUENCE</scope>
</reference>
<dbReference type="EMBL" id="UINC01099384">
    <property type="protein sequence ID" value="SVC58621.1"/>
    <property type="molecule type" value="Genomic_DNA"/>
</dbReference>
<sequence length="23" mass="2851">MTYDLFFNRYLHDHPAIDRQNLA</sequence>
<dbReference type="AlphaFoldDB" id="A0A382NGA9"/>
<organism evidence="1">
    <name type="scientific">marine metagenome</name>
    <dbReference type="NCBI Taxonomy" id="408172"/>
    <lineage>
        <taxon>unclassified sequences</taxon>
        <taxon>metagenomes</taxon>
        <taxon>ecological metagenomes</taxon>
    </lineage>
</organism>
<gene>
    <name evidence="1" type="ORF">METZ01_LOCUS311475</name>
</gene>